<keyword evidence="3" id="KW-1185">Reference proteome</keyword>
<evidence type="ECO:0000313" key="3">
    <source>
        <dbReference type="Proteomes" id="UP000887159"/>
    </source>
</evidence>
<dbReference type="Proteomes" id="UP000887159">
    <property type="component" value="Unassembled WGS sequence"/>
</dbReference>
<evidence type="ECO:0000256" key="1">
    <source>
        <dbReference type="SAM" id="MobiDB-lite"/>
    </source>
</evidence>
<feature type="region of interest" description="Disordered" evidence="1">
    <location>
        <begin position="100"/>
        <end position="128"/>
    </location>
</feature>
<dbReference type="EMBL" id="BMAU01021247">
    <property type="protein sequence ID" value="GFY04957.1"/>
    <property type="molecule type" value="Genomic_DNA"/>
</dbReference>
<protein>
    <submittedName>
        <fullName evidence="2">Uncharacterized protein</fullName>
    </submittedName>
</protein>
<sequence length="351" mass="39060">MTNVPMLIYEFPSSSLRCRANPNLFRRSFEPFEQMLYHRMMLEHQKAYPVPAGTRYILLTVQKTVFGLDIFIEMILLQLLENGFNLGDFRKMNRFDEKAYKLPPPTPAHVPAETNKRPLEQQPGPSSKKNRVFITPVIRPPVLIARHSTALSTSQPILLPDPPVQLTPQILLPDPPLVVETLEPTLMDASSIDQIMSSVFGDISQLPPAHTQEPQLLDTVSSQFDESNDLISFLDSFEKGLAIQQQEAPMDLTMPRRKKKSFGSDLEQRGRVEILSSGSPSLSPSLGGLSTSNYGCVQFGFYRLSSSRRRVRDMVDVVGRLGNASSRTCPLANGGSPTFEAGFGKTRAVLA</sequence>
<name>A0A8X6V4X9_TRICX</name>
<accession>A0A8X6V4X9</accession>
<dbReference type="AlphaFoldDB" id="A0A8X6V4X9"/>
<gene>
    <name evidence="2" type="primary">NCL1_54228</name>
    <name evidence="2" type="ORF">TNCV_2176131</name>
</gene>
<comment type="caution">
    <text evidence="2">The sequence shown here is derived from an EMBL/GenBank/DDBJ whole genome shotgun (WGS) entry which is preliminary data.</text>
</comment>
<evidence type="ECO:0000313" key="2">
    <source>
        <dbReference type="EMBL" id="GFY04957.1"/>
    </source>
</evidence>
<organism evidence="2 3">
    <name type="scientific">Trichonephila clavipes</name>
    <name type="common">Golden silk orbweaver</name>
    <name type="synonym">Nephila clavipes</name>
    <dbReference type="NCBI Taxonomy" id="2585209"/>
    <lineage>
        <taxon>Eukaryota</taxon>
        <taxon>Metazoa</taxon>
        <taxon>Ecdysozoa</taxon>
        <taxon>Arthropoda</taxon>
        <taxon>Chelicerata</taxon>
        <taxon>Arachnida</taxon>
        <taxon>Araneae</taxon>
        <taxon>Araneomorphae</taxon>
        <taxon>Entelegynae</taxon>
        <taxon>Araneoidea</taxon>
        <taxon>Nephilidae</taxon>
        <taxon>Trichonephila</taxon>
    </lineage>
</organism>
<proteinExistence type="predicted"/>
<reference evidence="2" key="1">
    <citation type="submission" date="2020-08" db="EMBL/GenBank/DDBJ databases">
        <title>Multicomponent nature underlies the extraordinary mechanical properties of spider dragline silk.</title>
        <authorList>
            <person name="Kono N."/>
            <person name="Nakamura H."/>
            <person name="Mori M."/>
            <person name="Yoshida Y."/>
            <person name="Ohtoshi R."/>
            <person name="Malay A.D."/>
            <person name="Moran D.A.P."/>
            <person name="Tomita M."/>
            <person name="Numata K."/>
            <person name="Arakawa K."/>
        </authorList>
    </citation>
    <scope>NUCLEOTIDE SEQUENCE</scope>
</reference>